<name>A0A2W4Y8E2_9CYAN</name>
<organism evidence="3 4">
    <name type="scientific">Pseudanabaena frigida</name>
    <dbReference type="NCBI Taxonomy" id="945775"/>
    <lineage>
        <taxon>Bacteria</taxon>
        <taxon>Bacillati</taxon>
        <taxon>Cyanobacteriota</taxon>
        <taxon>Cyanophyceae</taxon>
        <taxon>Pseudanabaenales</taxon>
        <taxon>Pseudanabaenaceae</taxon>
        <taxon>Pseudanabaena</taxon>
    </lineage>
</organism>
<dbReference type="AlphaFoldDB" id="A0A2W4Y8E2"/>
<keyword evidence="3" id="KW-0689">Ribosomal protein</keyword>
<dbReference type="PANTHER" id="PTHR43648:SF1">
    <property type="entry name" value="ELECTRON TRANSFER FLAVOPROTEIN BETA SUBUNIT LYSINE METHYLTRANSFERASE"/>
    <property type="match status" value="1"/>
</dbReference>
<sequence length="316" mass="34879">MSWIELSLDTTNEAVDWICTLLANAIAAEDMHIREYGDRQAKWTFTIQMYLPEDVRIHQRIEAIANILMPLHRTGMTSELQTFIVDCKPPKIEKNLENPLIRKIGDRFVILSSESAYEPKNPQEIILRLQNSLAFGSGLHPATILSLRLLERHVKPELNTLDLGSGSGILSVAMAKLGATVLAIDNDPVAVSATQDAVVRNQVTQKVTTMCGSLGSASQLGHWMGGDHAESVPAIAAEGQFDLIVANIFARVHISLATEFYKALRSTPTHSGILITAGYTRDREEDITSAMSEAGLTVCDREQIEEWMAIAYRVCH</sequence>
<dbReference type="InterPro" id="IPR029063">
    <property type="entry name" value="SAM-dependent_MTases_sf"/>
</dbReference>
<dbReference type="Gene3D" id="3.40.50.150">
    <property type="entry name" value="Vaccinia Virus protein VP39"/>
    <property type="match status" value="1"/>
</dbReference>
<protein>
    <submittedName>
        <fullName evidence="3">50S ribosomal protein L11 methyltransferase</fullName>
    </submittedName>
</protein>
<keyword evidence="1 3" id="KW-0489">Methyltransferase</keyword>
<proteinExistence type="predicted"/>
<dbReference type="GO" id="GO:0032259">
    <property type="term" value="P:methylation"/>
    <property type="evidence" value="ECO:0007669"/>
    <property type="project" value="UniProtKB-KW"/>
</dbReference>
<dbReference type="GO" id="GO:0005840">
    <property type="term" value="C:ribosome"/>
    <property type="evidence" value="ECO:0007669"/>
    <property type="project" value="UniProtKB-KW"/>
</dbReference>
<dbReference type="GO" id="GO:0008276">
    <property type="term" value="F:protein methyltransferase activity"/>
    <property type="evidence" value="ECO:0007669"/>
    <property type="project" value="TreeGrafter"/>
</dbReference>
<dbReference type="InterPro" id="IPR050078">
    <property type="entry name" value="Ribosomal_L11_MeTrfase_PrmA"/>
</dbReference>
<keyword evidence="3" id="KW-0687">Ribonucleoprotein</keyword>
<evidence type="ECO:0000256" key="2">
    <source>
        <dbReference type="ARBA" id="ARBA00022679"/>
    </source>
</evidence>
<dbReference type="SUPFAM" id="SSF53335">
    <property type="entry name" value="S-adenosyl-L-methionine-dependent methyltransferases"/>
    <property type="match status" value="1"/>
</dbReference>
<dbReference type="Pfam" id="PF06325">
    <property type="entry name" value="PrmA"/>
    <property type="match status" value="1"/>
</dbReference>
<reference evidence="3 4" key="1">
    <citation type="submission" date="2018-04" db="EMBL/GenBank/DDBJ databases">
        <authorList>
            <person name="Go L.Y."/>
            <person name="Mitchell J.A."/>
        </authorList>
    </citation>
    <scope>NUCLEOTIDE SEQUENCE [LARGE SCALE GENOMIC DNA]</scope>
    <source>
        <strain evidence="3">ULC066bin1</strain>
    </source>
</reference>
<dbReference type="Proteomes" id="UP000249467">
    <property type="component" value="Unassembled WGS sequence"/>
</dbReference>
<dbReference type="CDD" id="cd02440">
    <property type="entry name" value="AdoMet_MTases"/>
    <property type="match status" value="1"/>
</dbReference>
<dbReference type="EMBL" id="QBML01000004">
    <property type="protein sequence ID" value="PZO43711.1"/>
    <property type="molecule type" value="Genomic_DNA"/>
</dbReference>
<accession>A0A2W4Y8E2</accession>
<evidence type="ECO:0000313" key="3">
    <source>
        <dbReference type="EMBL" id="PZO43711.1"/>
    </source>
</evidence>
<comment type="caution">
    <text evidence="3">The sequence shown here is derived from an EMBL/GenBank/DDBJ whole genome shotgun (WGS) entry which is preliminary data.</text>
</comment>
<gene>
    <name evidence="3" type="ORF">DCF19_03520</name>
</gene>
<evidence type="ECO:0000256" key="1">
    <source>
        <dbReference type="ARBA" id="ARBA00022603"/>
    </source>
</evidence>
<evidence type="ECO:0000313" key="4">
    <source>
        <dbReference type="Proteomes" id="UP000249467"/>
    </source>
</evidence>
<dbReference type="PANTHER" id="PTHR43648">
    <property type="entry name" value="ELECTRON TRANSFER FLAVOPROTEIN BETA SUBUNIT LYSINE METHYLTRANSFERASE"/>
    <property type="match status" value="1"/>
</dbReference>
<reference evidence="3 4" key="2">
    <citation type="submission" date="2018-06" db="EMBL/GenBank/DDBJ databases">
        <title>Metagenomic assembly of (sub)arctic Cyanobacteria and their associated microbiome from non-axenic cultures.</title>
        <authorList>
            <person name="Baurain D."/>
        </authorList>
    </citation>
    <scope>NUCLEOTIDE SEQUENCE [LARGE SCALE GENOMIC DNA]</scope>
    <source>
        <strain evidence="3">ULC066bin1</strain>
    </source>
</reference>
<keyword evidence="2 3" id="KW-0808">Transferase</keyword>